<keyword evidence="1" id="KW-0663">Pyridoxal phosphate</keyword>
<dbReference type="CDD" id="cd22823">
    <property type="entry name" value="Gal_Rha_Lectin"/>
    <property type="match status" value="1"/>
</dbReference>
<dbReference type="GO" id="GO:0030429">
    <property type="term" value="F:kynureninase activity"/>
    <property type="evidence" value="ECO:0007669"/>
    <property type="project" value="InterPro"/>
</dbReference>
<dbReference type="GO" id="GO:0030246">
    <property type="term" value="F:carbohydrate binding"/>
    <property type="evidence" value="ECO:0007669"/>
    <property type="project" value="InterPro"/>
</dbReference>
<proteinExistence type="predicted"/>
<dbReference type="HOGENOM" id="CLU_047053_0_0_1"/>
<feature type="domain" description="SUEL-type lectin" evidence="2">
    <location>
        <begin position="59"/>
        <end position="137"/>
    </location>
</feature>
<protein>
    <recommendedName>
        <fullName evidence="2">SUEL-type lectin domain-containing protein</fullName>
    </recommendedName>
</protein>
<reference evidence="3 5" key="2">
    <citation type="journal article" date="2013" name="Nature">
        <title>Insights into bilaterian evolution from three spiralian genomes.</title>
        <authorList>
            <person name="Simakov O."/>
            <person name="Marletaz F."/>
            <person name="Cho S.J."/>
            <person name="Edsinger-Gonzales E."/>
            <person name="Havlak P."/>
            <person name="Hellsten U."/>
            <person name="Kuo D.H."/>
            <person name="Larsson T."/>
            <person name="Lv J."/>
            <person name="Arendt D."/>
            <person name="Savage R."/>
            <person name="Osoegawa K."/>
            <person name="de Jong P."/>
            <person name="Grimwood J."/>
            <person name="Chapman J.A."/>
            <person name="Shapiro H."/>
            <person name="Aerts A."/>
            <person name="Otillar R.P."/>
            <person name="Terry A.Y."/>
            <person name="Boore J.L."/>
            <person name="Grigoriev I.V."/>
            <person name="Lindberg D.R."/>
            <person name="Seaver E.C."/>
            <person name="Weisblat D.A."/>
            <person name="Putnam N.H."/>
            <person name="Rokhsar D.S."/>
        </authorList>
    </citation>
    <scope>NUCLEOTIDE SEQUENCE</scope>
    <source>
        <strain evidence="3 5">I ESC-2004</strain>
    </source>
</reference>
<dbReference type="Proteomes" id="UP000014760">
    <property type="component" value="Unassembled WGS sequence"/>
</dbReference>
<dbReference type="PANTHER" id="PTHR46780">
    <property type="entry name" value="PROTEIN EVA-1"/>
    <property type="match status" value="1"/>
</dbReference>
<dbReference type="Pfam" id="PF22580">
    <property type="entry name" value="KYNU_C"/>
    <property type="match status" value="1"/>
</dbReference>
<dbReference type="GO" id="GO:0030170">
    <property type="term" value="F:pyridoxal phosphate binding"/>
    <property type="evidence" value="ECO:0007669"/>
    <property type="project" value="InterPro"/>
</dbReference>
<evidence type="ECO:0000313" key="4">
    <source>
        <dbReference type="EnsemblMetazoa" id="CapteP200225"/>
    </source>
</evidence>
<dbReference type="InterPro" id="IPR015422">
    <property type="entry name" value="PyrdxlP-dep_Trfase_small"/>
</dbReference>
<dbReference type="InterPro" id="IPR000922">
    <property type="entry name" value="Lectin_gal-bd_dom"/>
</dbReference>
<evidence type="ECO:0000259" key="2">
    <source>
        <dbReference type="Pfam" id="PF02140"/>
    </source>
</evidence>
<dbReference type="AlphaFoldDB" id="R7UWT7"/>
<dbReference type="EMBL" id="AMQN01000909">
    <property type="status" value="NOT_ANNOTATED_CDS"/>
    <property type="molecule type" value="Genomic_DNA"/>
</dbReference>
<dbReference type="Gene3D" id="3.90.1150.10">
    <property type="entry name" value="Aspartate Aminotransferase, domain 1"/>
    <property type="match status" value="1"/>
</dbReference>
<accession>R7UWT7</accession>
<dbReference type="OrthoDB" id="10648655at2759"/>
<dbReference type="GO" id="GO:0006569">
    <property type="term" value="P:L-tryptophan catabolic process"/>
    <property type="evidence" value="ECO:0007669"/>
    <property type="project" value="InterPro"/>
</dbReference>
<dbReference type="EMBL" id="KB297234">
    <property type="protein sequence ID" value="ELU10789.1"/>
    <property type="molecule type" value="Genomic_DNA"/>
</dbReference>
<evidence type="ECO:0000256" key="1">
    <source>
        <dbReference type="ARBA" id="ARBA00022898"/>
    </source>
</evidence>
<evidence type="ECO:0000313" key="3">
    <source>
        <dbReference type="EMBL" id="ELU10789.1"/>
    </source>
</evidence>
<dbReference type="Gene3D" id="2.60.120.740">
    <property type="match status" value="1"/>
</dbReference>
<sequence length="447" mass="49374">MGATAECSRERMIPDNSANMRDANVITKCVFSMFIFGIFCSAGAGEIREYCQWEHFNATCPRGNVIVMETARYGRMEVGRCVSIEYKVGCSANVLRHVDDRCSGRRSCSIGFPDSDLFKMQPCRKDLVAYFTASYSCVQVAGGGAPSDSVSPSTPCNRKLVLTQPSGFIASSITRRSSLGSHRCPWSIQAAPGQRIQLSLLDFSSGMLGSPRSTSIRDTLSSTPNPADMRKAYPNNIVCPVCAVVRETYGANNIYLCDDDNPESVIGTTVHSTRQRVVFTSKRNVLDVHLVNVSSSSRSYETNFLLKYEGKQLASRLFPDRFIDCTHSSIITIFATLRFSSMIKASVDGANVNPVGCPDVDPPFGMWLVRTGDALMLACNFTTERWHFVCRGTSWLDKREPNVLRVAPAPIYNSFTDVFRFVKLLGESMHAASGTPFLISEIIKEFD</sequence>
<organism evidence="3">
    <name type="scientific">Capitella teleta</name>
    <name type="common">Polychaete worm</name>
    <dbReference type="NCBI Taxonomy" id="283909"/>
    <lineage>
        <taxon>Eukaryota</taxon>
        <taxon>Metazoa</taxon>
        <taxon>Spiralia</taxon>
        <taxon>Lophotrochozoa</taxon>
        <taxon>Annelida</taxon>
        <taxon>Polychaeta</taxon>
        <taxon>Sedentaria</taxon>
        <taxon>Scolecida</taxon>
        <taxon>Capitellidae</taxon>
        <taxon>Capitella</taxon>
    </lineage>
</organism>
<reference evidence="4" key="3">
    <citation type="submission" date="2015-06" db="UniProtKB">
        <authorList>
            <consortium name="EnsemblMetazoa"/>
        </authorList>
    </citation>
    <scope>IDENTIFICATION</scope>
</reference>
<dbReference type="GO" id="GO:0005737">
    <property type="term" value="C:cytoplasm"/>
    <property type="evidence" value="ECO:0007669"/>
    <property type="project" value="InterPro"/>
</dbReference>
<dbReference type="Pfam" id="PF02140">
    <property type="entry name" value="SUEL_Lectin"/>
    <property type="match status" value="1"/>
</dbReference>
<dbReference type="EnsemblMetazoa" id="CapteT200225">
    <property type="protein sequence ID" value="CapteP200225"/>
    <property type="gene ID" value="CapteG200225"/>
</dbReference>
<reference evidence="5" key="1">
    <citation type="submission" date="2012-12" db="EMBL/GenBank/DDBJ databases">
        <authorList>
            <person name="Hellsten U."/>
            <person name="Grimwood J."/>
            <person name="Chapman J.A."/>
            <person name="Shapiro H."/>
            <person name="Aerts A."/>
            <person name="Otillar R.P."/>
            <person name="Terry A.Y."/>
            <person name="Boore J.L."/>
            <person name="Simakov O."/>
            <person name="Marletaz F."/>
            <person name="Cho S.-J."/>
            <person name="Edsinger-Gonzales E."/>
            <person name="Havlak P."/>
            <person name="Kuo D.-H."/>
            <person name="Larsson T."/>
            <person name="Lv J."/>
            <person name="Arendt D."/>
            <person name="Savage R."/>
            <person name="Osoegawa K."/>
            <person name="de Jong P."/>
            <person name="Lindberg D.R."/>
            <person name="Seaver E.C."/>
            <person name="Weisblat D.A."/>
            <person name="Putnam N.H."/>
            <person name="Grigoriev I.V."/>
            <person name="Rokhsar D.S."/>
        </authorList>
    </citation>
    <scope>NUCLEOTIDE SEQUENCE</scope>
    <source>
        <strain evidence="5">I ESC-2004</strain>
    </source>
</reference>
<gene>
    <name evidence="3" type="ORF">CAPTEDRAFT_200225</name>
</gene>
<evidence type="ECO:0000313" key="5">
    <source>
        <dbReference type="Proteomes" id="UP000014760"/>
    </source>
</evidence>
<dbReference type="InterPro" id="IPR010111">
    <property type="entry name" value="Kynureninase"/>
</dbReference>
<dbReference type="Gene3D" id="2.60.120.290">
    <property type="entry name" value="Spermadhesin, CUB domain"/>
    <property type="match status" value="1"/>
</dbReference>
<name>R7UWT7_CAPTE</name>
<dbReference type="InterPro" id="IPR035914">
    <property type="entry name" value="Sperma_CUB_dom_sf"/>
</dbReference>
<dbReference type="InterPro" id="IPR043159">
    <property type="entry name" value="Lectin_gal-bd_sf"/>
</dbReference>
<dbReference type="GO" id="GO:0009435">
    <property type="term" value="P:NAD+ biosynthetic process"/>
    <property type="evidence" value="ECO:0007669"/>
    <property type="project" value="InterPro"/>
</dbReference>
<dbReference type="SUPFAM" id="SSF49854">
    <property type="entry name" value="Spermadhesin, CUB domain"/>
    <property type="match status" value="1"/>
</dbReference>
<keyword evidence="5" id="KW-1185">Reference proteome</keyword>